<name>R0KWT5_NOSB1</name>
<accession>R0KWT5</accession>
<dbReference type="AlphaFoldDB" id="R0KWT5"/>
<dbReference type="EMBL" id="KB908914">
    <property type="protein sequence ID" value="EOB15341.1"/>
    <property type="molecule type" value="Genomic_DNA"/>
</dbReference>
<sequence length="80" mass="9645">MIKNIHSPLNHNKDDCKFKTLILKDEMVFNLYPLSSLITVFLNLPKKKDLKEYPEIFYNLVGYFYYFDLPFNTEEVDYVI</sequence>
<keyword evidence="2" id="KW-1185">Reference proteome</keyword>
<protein>
    <submittedName>
        <fullName evidence="1">Uncharacterized protein</fullName>
    </submittedName>
</protein>
<dbReference type="HOGENOM" id="CLU_2590360_0_0_1"/>
<organism evidence="1 2">
    <name type="scientific">Nosema bombycis (strain CQ1 / CVCC 102059)</name>
    <name type="common">Microsporidian parasite</name>
    <name type="synonym">Pebrine of silkworm</name>
    <dbReference type="NCBI Taxonomy" id="578461"/>
    <lineage>
        <taxon>Eukaryota</taxon>
        <taxon>Fungi</taxon>
        <taxon>Fungi incertae sedis</taxon>
        <taxon>Microsporidia</taxon>
        <taxon>Nosematidae</taxon>
        <taxon>Nosema</taxon>
    </lineage>
</organism>
<dbReference type="Proteomes" id="UP000016927">
    <property type="component" value="Unassembled WGS sequence"/>
</dbReference>
<proteinExistence type="predicted"/>
<evidence type="ECO:0000313" key="1">
    <source>
        <dbReference type="EMBL" id="EOB15341.1"/>
    </source>
</evidence>
<gene>
    <name evidence="1" type="ORF">NBO_6g0092</name>
</gene>
<evidence type="ECO:0000313" key="2">
    <source>
        <dbReference type="Proteomes" id="UP000016927"/>
    </source>
</evidence>
<dbReference type="VEuPathDB" id="MicrosporidiaDB:NBO_6g0092"/>
<reference evidence="1 2" key="1">
    <citation type="journal article" date="2013" name="BMC Genomics">
        <title>Comparative genomics of parasitic silkworm microsporidia reveal an association between genome expansion and host adaptation.</title>
        <authorList>
            <person name="Pan G."/>
            <person name="Xu J."/>
            <person name="Li T."/>
            <person name="Xia Q."/>
            <person name="Liu S.L."/>
            <person name="Zhang G."/>
            <person name="Li S."/>
            <person name="Li C."/>
            <person name="Liu H."/>
            <person name="Yang L."/>
            <person name="Liu T."/>
            <person name="Zhang X."/>
            <person name="Wu Z."/>
            <person name="Fan W."/>
            <person name="Dang X."/>
            <person name="Xiang H."/>
            <person name="Tao M."/>
            <person name="Li Y."/>
            <person name="Hu J."/>
            <person name="Li Z."/>
            <person name="Lin L."/>
            <person name="Luo J."/>
            <person name="Geng L."/>
            <person name="Wang L."/>
            <person name="Long M."/>
            <person name="Wan Y."/>
            <person name="He N."/>
            <person name="Zhang Z."/>
            <person name="Lu C."/>
            <person name="Keeling P.J."/>
            <person name="Wang J."/>
            <person name="Xiang Z."/>
            <person name="Zhou Z."/>
        </authorList>
    </citation>
    <scope>NUCLEOTIDE SEQUENCE [LARGE SCALE GENOMIC DNA]</scope>
    <source>
        <strain evidence="2">CQ1 / CVCC 102059</strain>
    </source>
</reference>